<proteinExistence type="predicted"/>
<reference evidence="2 3" key="1">
    <citation type="submission" date="2024-08" db="EMBL/GenBank/DDBJ databases">
        <title>Whole-genome sequencing of halo(alkali)philic microorganisms from hypersaline lakes.</title>
        <authorList>
            <person name="Sorokin D.Y."/>
            <person name="Merkel A.Y."/>
            <person name="Messina E."/>
            <person name="Yakimov M."/>
        </authorList>
    </citation>
    <scope>NUCLEOTIDE SEQUENCE [LARGE SCALE GENOMIC DNA]</scope>
    <source>
        <strain evidence="2 3">AB-hyl4</strain>
    </source>
</reference>
<dbReference type="Proteomes" id="UP001575105">
    <property type="component" value="Unassembled WGS sequence"/>
</dbReference>
<feature type="region of interest" description="Disordered" evidence="1">
    <location>
        <begin position="1"/>
        <end position="26"/>
    </location>
</feature>
<dbReference type="RefSeq" id="WP_425346870.1">
    <property type="nucleotide sequence ID" value="NZ_JBGUBD010000013.1"/>
</dbReference>
<sequence>MTRPCCDSKAGQATPPETQLAHPPISDRASWRAARVQLLEKEKALTRQYDALNAERRRLPMVKLEKDYRFKGPAPRDAEATLLDLFQGRRQLIVYHFMFDPAWEQGCDGCTDFVDSLGDLTKLNERDTSFALVSRAPVATFDPYRQAKGWKHDWYSSFGSDFNYDFHATLDHTVAPIENNFREKPDSTFKGESHGLSVFFRMDRDIFHTYSSYARGVERLTDAYSLLDVTPYGRQEDFEDSPAGWPQKPTYG</sequence>
<dbReference type="InterPro" id="IPR010296">
    <property type="entry name" value="DUF899_thioredox"/>
</dbReference>
<keyword evidence="3" id="KW-1185">Reference proteome</keyword>
<dbReference type="Pfam" id="PF05988">
    <property type="entry name" value="DUF899"/>
    <property type="match status" value="1"/>
</dbReference>
<organism evidence="2 3">
    <name type="scientific">Natronomicrosphaera hydrolytica</name>
    <dbReference type="NCBI Taxonomy" id="3242702"/>
    <lineage>
        <taxon>Bacteria</taxon>
        <taxon>Pseudomonadati</taxon>
        <taxon>Planctomycetota</taxon>
        <taxon>Phycisphaerae</taxon>
        <taxon>Phycisphaerales</taxon>
        <taxon>Phycisphaeraceae</taxon>
        <taxon>Natronomicrosphaera</taxon>
    </lineage>
</organism>
<evidence type="ECO:0000256" key="1">
    <source>
        <dbReference type="SAM" id="MobiDB-lite"/>
    </source>
</evidence>
<evidence type="ECO:0000313" key="3">
    <source>
        <dbReference type="Proteomes" id="UP001575105"/>
    </source>
</evidence>
<protein>
    <submittedName>
        <fullName evidence="2">DUF899 domain-containing protein</fullName>
    </submittedName>
</protein>
<name>A0ABV4U8L4_9BACT</name>
<comment type="caution">
    <text evidence="2">The sequence shown here is derived from an EMBL/GenBank/DDBJ whole genome shotgun (WGS) entry which is preliminary data.</text>
</comment>
<gene>
    <name evidence="2" type="ORF">ACERK3_16795</name>
</gene>
<evidence type="ECO:0000313" key="2">
    <source>
        <dbReference type="EMBL" id="MFA9479944.1"/>
    </source>
</evidence>
<dbReference type="EMBL" id="JBGUBD010000013">
    <property type="protein sequence ID" value="MFA9479944.1"/>
    <property type="molecule type" value="Genomic_DNA"/>
</dbReference>
<accession>A0ABV4U8L4</accession>